<protein>
    <submittedName>
        <fullName evidence="1">Uncharacterized protein</fullName>
    </submittedName>
</protein>
<dbReference type="Proteomes" id="UP000265520">
    <property type="component" value="Unassembled WGS sequence"/>
</dbReference>
<evidence type="ECO:0000313" key="1">
    <source>
        <dbReference type="EMBL" id="MCI60699.1"/>
    </source>
</evidence>
<dbReference type="EMBL" id="LXQA010586464">
    <property type="protein sequence ID" value="MCI60699.1"/>
    <property type="molecule type" value="Genomic_DNA"/>
</dbReference>
<keyword evidence="2" id="KW-1185">Reference proteome</keyword>
<sequence>VHGAARLSSRIELQEFSAICASRRFILKFLARSGQVLTADATSVVYESHSR</sequence>
<feature type="non-terminal residue" evidence="1">
    <location>
        <position position="1"/>
    </location>
</feature>
<comment type="caution">
    <text evidence="1">The sequence shown here is derived from an EMBL/GenBank/DDBJ whole genome shotgun (WGS) entry which is preliminary data.</text>
</comment>
<organism evidence="1 2">
    <name type="scientific">Trifolium medium</name>
    <dbReference type="NCBI Taxonomy" id="97028"/>
    <lineage>
        <taxon>Eukaryota</taxon>
        <taxon>Viridiplantae</taxon>
        <taxon>Streptophyta</taxon>
        <taxon>Embryophyta</taxon>
        <taxon>Tracheophyta</taxon>
        <taxon>Spermatophyta</taxon>
        <taxon>Magnoliopsida</taxon>
        <taxon>eudicotyledons</taxon>
        <taxon>Gunneridae</taxon>
        <taxon>Pentapetalae</taxon>
        <taxon>rosids</taxon>
        <taxon>fabids</taxon>
        <taxon>Fabales</taxon>
        <taxon>Fabaceae</taxon>
        <taxon>Papilionoideae</taxon>
        <taxon>50 kb inversion clade</taxon>
        <taxon>NPAAA clade</taxon>
        <taxon>Hologalegina</taxon>
        <taxon>IRL clade</taxon>
        <taxon>Trifolieae</taxon>
        <taxon>Trifolium</taxon>
    </lineage>
</organism>
<accession>A0A392THQ6</accession>
<evidence type="ECO:0000313" key="2">
    <source>
        <dbReference type="Proteomes" id="UP000265520"/>
    </source>
</evidence>
<reference evidence="1 2" key="1">
    <citation type="journal article" date="2018" name="Front. Plant Sci.">
        <title>Red Clover (Trifolium pratense) and Zigzag Clover (T. medium) - A Picture of Genomic Similarities and Differences.</title>
        <authorList>
            <person name="Dluhosova J."/>
            <person name="Istvanek J."/>
            <person name="Nedelnik J."/>
            <person name="Repkova J."/>
        </authorList>
    </citation>
    <scope>NUCLEOTIDE SEQUENCE [LARGE SCALE GENOMIC DNA]</scope>
    <source>
        <strain evidence="2">cv. 10/8</strain>
        <tissue evidence="1">Leaf</tissue>
    </source>
</reference>
<proteinExistence type="predicted"/>
<dbReference type="AlphaFoldDB" id="A0A392THQ6"/>
<name>A0A392THQ6_9FABA</name>